<dbReference type="EMBL" id="GDQN01008114">
    <property type="protein sequence ID" value="JAT82940.1"/>
    <property type="molecule type" value="Transcribed_RNA"/>
</dbReference>
<keyword evidence="2 5" id="KW-0863">Zinc-finger</keyword>
<dbReference type="PANTHER" id="PTHR46927">
    <property type="entry name" value="AGAP005574-PA"/>
    <property type="match status" value="1"/>
</dbReference>
<sequence>MSCVVEGCKSHSSRKENEDESLTFHRFPKDDEIKMKWTRCINRANWTPKEHSRICSKHFTEDSYVPNENKKWRRLKSNALPTLNIPEETSSLAMKTLSSSEANRSLAQAATSCHYTNRKEPLSEISTQTSIDLKRKVSCGTSTDEDEIQPEKKIKLLEK</sequence>
<proteinExistence type="predicted"/>
<dbReference type="SUPFAM" id="SSF57716">
    <property type="entry name" value="Glucocorticoid receptor-like (DNA-binding domain)"/>
    <property type="match status" value="1"/>
</dbReference>
<feature type="non-terminal residue" evidence="8">
    <location>
        <position position="159"/>
    </location>
</feature>
<keyword evidence="1" id="KW-0479">Metal-binding</keyword>
<dbReference type="PANTHER" id="PTHR46927:SF3">
    <property type="entry name" value="THAP-TYPE DOMAIN-CONTAINING PROTEIN"/>
    <property type="match status" value="1"/>
</dbReference>
<evidence type="ECO:0000313" key="8">
    <source>
        <dbReference type="EMBL" id="JAT82940.1"/>
    </source>
</evidence>
<keyword evidence="4 5" id="KW-0238">DNA-binding</keyword>
<feature type="region of interest" description="Disordered" evidence="6">
    <location>
        <begin position="138"/>
        <end position="159"/>
    </location>
</feature>
<organism evidence="8">
    <name type="scientific">Pectinophora gossypiella</name>
    <name type="common">Cotton pink bollworm</name>
    <name type="synonym">Depressaria gossypiella</name>
    <dbReference type="NCBI Taxonomy" id="13191"/>
    <lineage>
        <taxon>Eukaryota</taxon>
        <taxon>Metazoa</taxon>
        <taxon>Ecdysozoa</taxon>
        <taxon>Arthropoda</taxon>
        <taxon>Hexapoda</taxon>
        <taxon>Insecta</taxon>
        <taxon>Pterygota</taxon>
        <taxon>Neoptera</taxon>
        <taxon>Endopterygota</taxon>
        <taxon>Lepidoptera</taxon>
        <taxon>Glossata</taxon>
        <taxon>Ditrysia</taxon>
        <taxon>Gelechioidea</taxon>
        <taxon>Gelechiidae</taxon>
        <taxon>Apatetrinae</taxon>
        <taxon>Pectinophora</taxon>
    </lineage>
</organism>
<dbReference type="InterPro" id="IPR052224">
    <property type="entry name" value="THAP_domain_protein"/>
</dbReference>
<evidence type="ECO:0000256" key="3">
    <source>
        <dbReference type="ARBA" id="ARBA00022833"/>
    </source>
</evidence>
<accession>A0A1E1W7H3</accession>
<evidence type="ECO:0000256" key="1">
    <source>
        <dbReference type="ARBA" id="ARBA00022723"/>
    </source>
</evidence>
<dbReference type="GO" id="GO:0003677">
    <property type="term" value="F:DNA binding"/>
    <property type="evidence" value="ECO:0007669"/>
    <property type="project" value="UniProtKB-UniRule"/>
</dbReference>
<evidence type="ECO:0000259" key="7">
    <source>
        <dbReference type="PROSITE" id="PS50950"/>
    </source>
</evidence>
<evidence type="ECO:0000256" key="5">
    <source>
        <dbReference type="PROSITE-ProRule" id="PRU00309"/>
    </source>
</evidence>
<feature type="domain" description="THAP-type" evidence="7">
    <location>
        <begin position="1"/>
        <end position="84"/>
    </location>
</feature>
<evidence type="ECO:0000256" key="6">
    <source>
        <dbReference type="SAM" id="MobiDB-lite"/>
    </source>
</evidence>
<reference evidence="8" key="1">
    <citation type="submission" date="2015-09" db="EMBL/GenBank/DDBJ databases">
        <title>De novo assembly of Pectinophora gossypiella (Pink Bollworm) gut transcriptome.</title>
        <authorList>
            <person name="Tassone E.E."/>
        </authorList>
    </citation>
    <scope>NUCLEOTIDE SEQUENCE</scope>
</reference>
<dbReference type="AlphaFoldDB" id="A0A1E1W7H3"/>
<feature type="region of interest" description="Disordered" evidence="6">
    <location>
        <begin position="1"/>
        <end position="20"/>
    </location>
</feature>
<dbReference type="InterPro" id="IPR006612">
    <property type="entry name" value="THAP_Znf"/>
</dbReference>
<evidence type="ECO:0000256" key="4">
    <source>
        <dbReference type="ARBA" id="ARBA00023125"/>
    </source>
</evidence>
<keyword evidence="3" id="KW-0862">Zinc</keyword>
<dbReference type="Gene3D" id="6.20.210.20">
    <property type="entry name" value="THAP domain"/>
    <property type="match status" value="1"/>
</dbReference>
<dbReference type="OrthoDB" id="5982876at2759"/>
<dbReference type="SMART" id="SM00980">
    <property type="entry name" value="THAP"/>
    <property type="match status" value="1"/>
</dbReference>
<dbReference type="Pfam" id="PF05485">
    <property type="entry name" value="THAP"/>
    <property type="match status" value="1"/>
</dbReference>
<dbReference type="GO" id="GO:0008270">
    <property type="term" value="F:zinc ion binding"/>
    <property type="evidence" value="ECO:0007669"/>
    <property type="project" value="UniProtKB-KW"/>
</dbReference>
<evidence type="ECO:0000256" key="2">
    <source>
        <dbReference type="ARBA" id="ARBA00022771"/>
    </source>
</evidence>
<dbReference type="SMART" id="SM00692">
    <property type="entry name" value="DM3"/>
    <property type="match status" value="1"/>
</dbReference>
<name>A0A1E1W7H3_PECGO</name>
<gene>
    <name evidence="8" type="ORF">g.19957</name>
</gene>
<feature type="compositionally biased region" description="Basic and acidic residues" evidence="6">
    <location>
        <begin position="149"/>
        <end position="159"/>
    </location>
</feature>
<dbReference type="InterPro" id="IPR038441">
    <property type="entry name" value="THAP_Znf_sf"/>
</dbReference>
<protein>
    <recommendedName>
        <fullName evidence="7">THAP-type domain-containing protein</fullName>
    </recommendedName>
</protein>
<dbReference type="PROSITE" id="PS50950">
    <property type="entry name" value="ZF_THAP"/>
    <property type="match status" value="1"/>
</dbReference>